<dbReference type="InterPro" id="IPR037696">
    <property type="entry name" value="CCDC77"/>
</dbReference>
<dbReference type="EMBL" id="CAJJDM010000019">
    <property type="protein sequence ID" value="CAD8054246.1"/>
    <property type="molecule type" value="Genomic_DNA"/>
</dbReference>
<feature type="compositionally biased region" description="Low complexity" evidence="2">
    <location>
        <begin position="418"/>
        <end position="433"/>
    </location>
</feature>
<feature type="coiled-coil region" evidence="1">
    <location>
        <begin position="322"/>
        <end position="415"/>
    </location>
</feature>
<comment type="caution">
    <text evidence="3">The sequence shown here is derived from an EMBL/GenBank/DDBJ whole genome shotgun (WGS) entry which is preliminary data.</text>
</comment>
<dbReference type="AlphaFoldDB" id="A0A8S1KML7"/>
<accession>A0A8S1KML7</accession>
<feature type="coiled-coil region" evidence="1">
    <location>
        <begin position="175"/>
        <end position="291"/>
    </location>
</feature>
<evidence type="ECO:0000313" key="3">
    <source>
        <dbReference type="EMBL" id="CAD8054246.1"/>
    </source>
</evidence>
<protein>
    <submittedName>
        <fullName evidence="3">Uncharacterized protein</fullName>
    </submittedName>
</protein>
<feature type="region of interest" description="Disordered" evidence="2">
    <location>
        <begin position="418"/>
        <end position="476"/>
    </location>
</feature>
<keyword evidence="1" id="KW-0175">Coiled coil</keyword>
<name>A0A8S1KML7_PARPR</name>
<dbReference type="PANTHER" id="PTHR22091">
    <property type="entry name" value="COILED-COIL DOMAIN-CONTAINING PROTEIN 77"/>
    <property type="match status" value="1"/>
</dbReference>
<keyword evidence="4" id="KW-1185">Reference proteome</keyword>
<organism evidence="3 4">
    <name type="scientific">Paramecium primaurelia</name>
    <dbReference type="NCBI Taxonomy" id="5886"/>
    <lineage>
        <taxon>Eukaryota</taxon>
        <taxon>Sar</taxon>
        <taxon>Alveolata</taxon>
        <taxon>Ciliophora</taxon>
        <taxon>Intramacronucleata</taxon>
        <taxon>Oligohymenophorea</taxon>
        <taxon>Peniculida</taxon>
        <taxon>Parameciidae</taxon>
        <taxon>Paramecium</taxon>
    </lineage>
</organism>
<dbReference type="Proteomes" id="UP000688137">
    <property type="component" value="Unassembled WGS sequence"/>
</dbReference>
<dbReference type="PANTHER" id="PTHR22091:SF1">
    <property type="entry name" value="COILED-COIL DOMAIN-CONTAINING PROTEIN 77"/>
    <property type="match status" value="1"/>
</dbReference>
<feature type="compositionally biased region" description="Polar residues" evidence="2">
    <location>
        <begin position="436"/>
        <end position="463"/>
    </location>
</feature>
<gene>
    <name evidence="3" type="ORF">PPRIM_AZ9-3.1.T0210370</name>
</gene>
<reference evidence="3" key="1">
    <citation type="submission" date="2021-01" db="EMBL/GenBank/DDBJ databases">
        <authorList>
            <consortium name="Genoscope - CEA"/>
            <person name="William W."/>
        </authorList>
    </citation>
    <scope>NUCLEOTIDE SEQUENCE</scope>
</reference>
<dbReference type="OMA" id="AHLCASR"/>
<evidence type="ECO:0000256" key="2">
    <source>
        <dbReference type="SAM" id="MobiDB-lite"/>
    </source>
</evidence>
<evidence type="ECO:0000256" key="1">
    <source>
        <dbReference type="SAM" id="Coils"/>
    </source>
</evidence>
<sequence>MSQRDLSNLITINPNDPQQYQDLLAYYRSKLGEFEKERFEWLTKLEEIKIQYEDKHQQEWELLKRKQEIKELQQTVGEAKLMLFEERQARLKLQKENDALKVRELEDKKKIAELMAMIEPIEEQVVLQKDLRPEVTTKYTGDTLAVREKQGNVKMHNINQGRSILKTVYMPNEQLNAYQLENENLKKQVENAETMLSQQFAALREELRAKEVETNLRIKEDQQKLDQLVQKIQKLEKQNVELVKDCYVLKQKFQNKEKQMQEDLEVSKLKNKKLKMELDQIQRKYNVENKTALELLEKKSDEYNKKFRSQIKSKDEQLSIIKEQYEQVQNIYINKIQQLEENLSKLIEKYQQLEKRRSLEIEGFKNDIKILTKKVKDCEKSQVEKQNENKSPEELAKYQEEAQQIKQQLAKETGIIYSSGKKNNSNNQQQTIKLKGNQQRGASKTMKQSNKQTNKGFNNQNQIDQKEDDDVSESVPMHELEDLQRQLDELQYQMDKAKKQ</sequence>
<proteinExistence type="predicted"/>
<evidence type="ECO:0000313" key="4">
    <source>
        <dbReference type="Proteomes" id="UP000688137"/>
    </source>
</evidence>